<sequence>MLPSHHQRERIHRRALPNHGAGRAAVRKVFQEDWANYKKFAWKMDALNPKSGTGKNQFSGWMATLVDALDSLWIMGLREEFEEALAAVAEIDFGMSTDNRVNVFETTIRYLGGFLAAYDLSKREALLQKAIELGDMLYSAFDTESHLPVDFMNFQAGKDGIGLDLESWVVSASPGTLSLEMTRLSQVTGDPKYYDVVNRLMEFFRDQQNSTNIPGLWPVYVSLAKGDAKSRTEFTMGGSADSLYEYLPKMHALLGGGNPMYAEMTERFITAAKKELFFRPMLPGGEDILISGNAKALSQGKAELDPESEHLTCFIGGAVALSGKLLEQPDDVITGAKLAKGCAYVYHSFASGVMPERYNMVPCEPRITDECPWDEKRWEDGKKARREYKDNLPKGFTTAKDPRYLLRPEAIESLFVLYRMTGEAEYQESAWKMFESVEKNSRTTHGHAAILDVVQVYDEDSRQNILEDYMESFWFAETLKYYYLIFSPPDLIDLDDRDNPKFASQSSFPSPYAASHSFSGATQRANWSHPVAIRSFSSSRPLAVATSAPPVLGRIATPQANDAMALDQVLTPEFLKSVRDFWYEHLPSEDDLIIPGKSAHMRWYAGGPEFDQACLVRFEPALEAIKTSGIKSSTELLSIVQPTEPCDWLSLILLLDQIPRNCYRGASAHIAFTLFDPLGLGVAQAAAAAGIPDTVPQIRWQFAFRKWFGLPFEHSEDLAMHEECLAQCESMAKDVETLLAEREEDVAGNDDYRRRAWRAVHRNEQGARAVAAAQIDFAKRHEVIIKRFGRYPHRNEALGRESTAEEREFLEGGGDTFSPSK</sequence>
<keyword evidence="2" id="KW-1185">Reference proteome</keyword>
<evidence type="ECO:0000313" key="2">
    <source>
        <dbReference type="Proteomes" id="UP001143910"/>
    </source>
</evidence>
<reference evidence="1" key="1">
    <citation type="submission" date="2022-08" db="EMBL/GenBank/DDBJ databases">
        <title>Genome Sequence of Lecanicillium fungicola.</title>
        <authorList>
            <person name="Buettner E."/>
        </authorList>
    </citation>
    <scope>NUCLEOTIDE SEQUENCE</scope>
    <source>
        <strain evidence="1">Babe33</strain>
    </source>
</reference>
<organism evidence="1 2">
    <name type="scientific">Zarea fungicola</name>
    <dbReference type="NCBI Taxonomy" id="93591"/>
    <lineage>
        <taxon>Eukaryota</taxon>
        <taxon>Fungi</taxon>
        <taxon>Dikarya</taxon>
        <taxon>Ascomycota</taxon>
        <taxon>Pezizomycotina</taxon>
        <taxon>Sordariomycetes</taxon>
        <taxon>Hypocreomycetidae</taxon>
        <taxon>Hypocreales</taxon>
        <taxon>Cordycipitaceae</taxon>
        <taxon>Zarea</taxon>
    </lineage>
</organism>
<comment type="caution">
    <text evidence="1">The sequence shown here is derived from an EMBL/GenBank/DDBJ whole genome shotgun (WGS) entry which is preliminary data.</text>
</comment>
<dbReference type="EMBL" id="JANJQO010002071">
    <property type="protein sequence ID" value="KAJ2968193.1"/>
    <property type="molecule type" value="Genomic_DNA"/>
</dbReference>
<protein>
    <submittedName>
        <fullName evidence="1">Uncharacterized protein</fullName>
    </submittedName>
</protein>
<proteinExistence type="predicted"/>
<name>A0ACC1MPQ2_9HYPO</name>
<dbReference type="Proteomes" id="UP001143910">
    <property type="component" value="Unassembled WGS sequence"/>
</dbReference>
<accession>A0ACC1MPQ2</accession>
<evidence type="ECO:0000313" key="1">
    <source>
        <dbReference type="EMBL" id="KAJ2968193.1"/>
    </source>
</evidence>
<gene>
    <name evidence="1" type="ORF">NQ176_g9300</name>
</gene>